<sequence>MKIGNLFTKSILASLLFCSVSQAGWNEMWSRFRVDYARNKCWPSPFVEQDRASVRNYFDTMTASGIRLQNTLSDHYFELANNNEFILTRAGKLKVRQILMSAEDRRIVFVMRGLTEEETNVRIDAVHVALQEMVGNPDATEVLVSPVQPIGRSADYIDDVYRRERASIPAPRLPASTDE</sequence>
<dbReference type="Proteomes" id="UP000239388">
    <property type="component" value="Unassembled WGS sequence"/>
</dbReference>
<dbReference type="EMBL" id="PUIB01000003">
    <property type="protein sequence ID" value="PQO42617.1"/>
    <property type="molecule type" value="Genomic_DNA"/>
</dbReference>
<dbReference type="AlphaFoldDB" id="A0A2S8GDS9"/>
<reference evidence="2 3" key="1">
    <citation type="submission" date="2018-02" db="EMBL/GenBank/DDBJ databases">
        <title>Comparative genomes isolates from brazilian mangrove.</title>
        <authorList>
            <person name="Araujo J.E."/>
            <person name="Taketani R.G."/>
            <person name="Silva M.C.P."/>
            <person name="Loureco M.V."/>
            <person name="Andreote F.D."/>
        </authorList>
    </citation>
    <scope>NUCLEOTIDE SEQUENCE [LARGE SCALE GENOMIC DNA]</scope>
    <source>
        <strain evidence="2 3">NAP PRIS-MGV</strain>
    </source>
</reference>
<organism evidence="2 3">
    <name type="scientific">Blastopirellula marina</name>
    <dbReference type="NCBI Taxonomy" id="124"/>
    <lineage>
        <taxon>Bacteria</taxon>
        <taxon>Pseudomonadati</taxon>
        <taxon>Planctomycetota</taxon>
        <taxon>Planctomycetia</taxon>
        <taxon>Pirellulales</taxon>
        <taxon>Pirellulaceae</taxon>
        <taxon>Blastopirellula</taxon>
    </lineage>
</organism>
<evidence type="ECO:0000256" key="1">
    <source>
        <dbReference type="SAM" id="SignalP"/>
    </source>
</evidence>
<proteinExistence type="predicted"/>
<protein>
    <submittedName>
        <fullName evidence="2">Uncharacterized protein</fullName>
    </submittedName>
</protein>
<gene>
    <name evidence="2" type="ORF">C5Y98_01915</name>
</gene>
<feature type="chain" id="PRO_5015630690" evidence="1">
    <location>
        <begin position="24"/>
        <end position="179"/>
    </location>
</feature>
<comment type="caution">
    <text evidence="2">The sequence shown here is derived from an EMBL/GenBank/DDBJ whole genome shotgun (WGS) entry which is preliminary data.</text>
</comment>
<evidence type="ECO:0000313" key="2">
    <source>
        <dbReference type="EMBL" id="PQO42617.1"/>
    </source>
</evidence>
<evidence type="ECO:0000313" key="3">
    <source>
        <dbReference type="Proteomes" id="UP000239388"/>
    </source>
</evidence>
<keyword evidence="1" id="KW-0732">Signal</keyword>
<feature type="signal peptide" evidence="1">
    <location>
        <begin position="1"/>
        <end position="23"/>
    </location>
</feature>
<accession>A0A2S8GDS9</accession>
<name>A0A2S8GDS9_9BACT</name>